<evidence type="ECO:0000313" key="3">
    <source>
        <dbReference type="Proteomes" id="UP001196413"/>
    </source>
</evidence>
<accession>A0AAD5WFD5</accession>
<dbReference type="AlphaFoldDB" id="A0AAD5WFD5"/>
<evidence type="ECO:0000313" key="2">
    <source>
        <dbReference type="EMBL" id="KAJ1368092.1"/>
    </source>
</evidence>
<evidence type="ECO:0000256" key="1">
    <source>
        <dbReference type="SAM" id="MobiDB-lite"/>
    </source>
</evidence>
<reference evidence="2" key="1">
    <citation type="submission" date="2021-06" db="EMBL/GenBank/DDBJ databases">
        <title>Parelaphostrongylus tenuis whole genome reference sequence.</title>
        <authorList>
            <person name="Garwood T.J."/>
            <person name="Larsen P.A."/>
            <person name="Fountain-Jones N.M."/>
            <person name="Garbe J.R."/>
            <person name="Macchietto M.G."/>
            <person name="Kania S.A."/>
            <person name="Gerhold R.W."/>
            <person name="Richards J.E."/>
            <person name="Wolf T.M."/>
        </authorList>
    </citation>
    <scope>NUCLEOTIDE SEQUENCE</scope>
    <source>
        <strain evidence="2">MNPRO001-30</strain>
        <tissue evidence="2">Meninges</tissue>
    </source>
</reference>
<keyword evidence="3" id="KW-1185">Reference proteome</keyword>
<proteinExistence type="predicted"/>
<dbReference type="EMBL" id="JAHQIW010006085">
    <property type="protein sequence ID" value="KAJ1368092.1"/>
    <property type="molecule type" value="Genomic_DNA"/>
</dbReference>
<gene>
    <name evidence="2" type="ORF">KIN20_029157</name>
</gene>
<dbReference type="Proteomes" id="UP001196413">
    <property type="component" value="Unassembled WGS sequence"/>
</dbReference>
<sequence length="98" mass="11448">MAEKSTSSLFGASSGEDCMQSNSEVQRYLWISFSLRYLSETEGLRSTVKALEEEIRIMESARQRRREDIQEQTRRSLEHIENPIPEPKPEIKDEFPRA</sequence>
<feature type="region of interest" description="Disordered" evidence="1">
    <location>
        <begin position="60"/>
        <end position="98"/>
    </location>
</feature>
<protein>
    <submittedName>
        <fullName evidence="2">Uncharacterized protein</fullName>
    </submittedName>
</protein>
<organism evidence="2 3">
    <name type="scientific">Parelaphostrongylus tenuis</name>
    <name type="common">Meningeal worm</name>
    <dbReference type="NCBI Taxonomy" id="148309"/>
    <lineage>
        <taxon>Eukaryota</taxon>
        <taxon>Metazoa</taxon>
        <taxon>Ecdysozoa</taxon>
        <taxon>Nematoda</taxon>
        <taxon>Chromadorea</taxon>
        <taxon>Rhabditida</taxon>
        <taxon>Rhabditina</taxon>
        <taxon>Rhabditomorpha</taxon>
        <taxon>Strongyloidea</taxon>
        <taxon>Metastrongylidae</taxon>
        <taxon>Parelaphostrongylus</taxon>
    </lineage>
</organism>
<comment type="caution">
    <text evidence="2">The sequence shown here is derived from an EMBL/GenBank/DDBJ whole genome shotgun (WGS) entry which is preliminary data.</text>
</comment>
<name>A0AAD5WFD5_PARTN</name>